<dbReference type="SUPFAM" id="SSF55909">
    <property type="entry name" value="Pentein"/>
    <property type="match status" value="1"/>
</dbReference>
<evidence type="ECO:0000313" key="2">
    <source>
        <dbReference type="EMBL" id="SVE33710.1"/>
    </source>
</evidence>
<dbReference type="EMBL" id="UINC01210303">
    <property type="protein sequence ID" value="SVE33710.1"/>
    <property type="molecule type" value="Genomic_DNA"/>
</dbReference>
<dbReference type="InterPro" id="IPR013530">
    <property type="entry name" value="PAD_C"/>
</dbReference>
<feature type="non-terminal residue" evidence="2">
    <location>
        <position position="239"/>
    </location>
</feature>
<dbReference type="GO" id="GO:0005509">
    <property type="term" value="F:calcium ion binding"/>
    <property type="evidence" value="ECO:0007669"/>
    <property type="project" value="InterPro"/>
</dbReference>
<sequence>QDEEVLSEDTVMLSGAPIIFSDDTTVGERLFVTDIPRTAGGDHNEALIEALEAYLPDHIELYKLDGAEYEYDRWVQDNMQTGYFQRPSVDGVETTWIHFETQRPRPLAMFLTDELLGPDSGYVFPRGSNTSLNSGGNIEVLPAHTTDGGDYPYGRMVYGGGTAGTLLGVTYGDAMNENQVNFFNSQVIQGPAVRVSTEWLAVGHVDEIFLFLPNAMAQEGERSWKVIIASPSLAIAALE</sequence>
<name>A0A383CNV7_9ZZZZ</name>
<feature type="domain" description="Protein-arginine deiminase C-terminal" evidence="1">
    <location>
        <begin position="6"/>
        <end position="236"/>
    </location>
</feature>
<reference evidence="2" key="1">
    <citation type="submission" date="2018-05" db="EMBL/GenBank/DDBJ databases">
        <authorList>
            <person name="Lanie J.A."/>
            <person name="Ng W.-L."/>
            <person name="Kazmierczak K.M."/>
            <person name="Andrzejewski T.M."/>
            <person name="Davidsen T.M."/>
            <person name="Wayne K.J."/>
            <person name="Tettelin H."/>
            <person name="Glass J.I."/>
            <person name="Rusch D."/>
            <person name="Podicherti R."/>
            <person name="Tsui H.-C.T."/>
            <person name="Winkler M.E."/>
        </authorList>
    </citation>
    <scope>NUCLEOTIDE SEQUENCE</scope>
</reference>
<gene>
    <name evidence="2" type="ORF">METZ01_LOCUS486564</name>
</gene>
<dbReference type="GO" id="GO:0004668">
    <property type="term" value="F:protein-arginine deiminase activity"/>
    <property type="evidence" value="ECO:0007669"/>
    <property type="project" value="InterPro"/>
</dbReference>
<dbReference type="PANTHER" id="PTHR10837:SF8">
    <property type="entry name" value="PROTEIN-ARGININE DEIMINASE"/>
    <property type="match status" value="1"/>
</dbReference>
<evidence type="ECO:0000259" key="1">
    <source>
        <dbReference type="Pfam" id="PF03068"/>
    </source>
</evidence>
<dbReference type="GO" id="GO:0005737">
    <property type="term" value="C:cytoplasm"/>
    <property type="evidence" value="ECO:0007669"/>
    <property type="project" value="InterPro"/>
</dbReference>
<dbReference type="InterPro" id="IPR004303">
    <property type="entry name" value="PAD"/>
</dbReference>
<dbReference type="Pfam" id="PF03068">
    <property type="entry name" value="PAD"/>
    <property type="match status" value="1"/>
</dbReference>
<accession>A0A383CNV7</accession>
<protein>
    <recommendedName>
        <fullName evidence="1">Protein-arginine deiminase C-terminal domain-containing protein</fullName>
    </recommendedName>
</protein>
<dbReference type="AlphaFoldDB" id="A0A383CNV7"/>
<organism evidence="2">
    <name type="scientific">marine metagenome</name>
    <dbReference type="NCBI Taxonomy" id="408172"/>
    <lineage>
        <taxon>unclassified sequences</taxon>
        <taxon>metagenomes</taxon>
        <taxon>ecological metagenomes</taxon>
    </lineage>
</organism>
<dbReference type="Gene3D" id="3.75.10.10">
    <property type="entry name" value="L-arginine/glycine Amidinotransferase, Chain A"/>
    <property type="match status" value="1"/>
</dbReference>
<proteinExistence type="predicted"/>
<feature type="non-terminal residue" evidence="2">
    <location>
        <position position="1"/>
    </location>
</feature>
<dbReference type="PANTHER" id="PTHR10837">
    <property type="entry name" value="PEPTIDYLARGININE DEIMINASE"/>
    <property type="match status" value="1"/>
</dbReference>